<protein>
    <submittedName>
        <fullName evidence="3">Hydrolase</fullName>
    </submittedName>
</protein>
<evidence type="ECO:0000259" key="2">
    <source>
        <dbReference type="Pfam" id="PF08028"/>
    </source>
</evidence>
<keyword evidence="3" id="KW-0378">Hydrolase</keyword>
<dbReference type="InterPro" id="IPR036250">
    <property type="entry name" value="AcylCo_DH-like_C"/>
</dbReference>
<proteinExistence type="predicted"/>
<gene>
    <name evidence="3" type="ORF">RM704_04425</name>
</gene>
<organism evidence="3 4">
    <name type="scientific">Streptomyces gottesmaniae</name>
    <dbReference type="NCBI Taxonomy" id="3075518"/>
    <lineage>
        <taxon>Bacteria</taxon>
        <taxon>Bacillati</taxon>
        <taxon>Actinomycetota</taxon>
        <taxon>Actinomycetes</taxon>
        <taxon>Kitasatosporales</taxon>
        <taxon>Streptomycetaceae</taxon>
        <taxon>Streptomyces</taxon>
    </lineage>
</organism>
<keyword evidence="1" id="KW-0560">Oxidoreductase</keyword>
<dbReference type="InterPro" id="IPR037069">
    <property type="entry name" value="AcylCoA_DH/ox_N_sf"/>
</dbReference>
<accession>A0ABU2YRY1</accession>
<evidence type="ECO:0000313" key="4">
    <source>
        <dbReference type="Proteomes" id="UP001180737"/>
    </source>
</evidence>
<reference evidence="3" key="1">
    <citation type="submission" date="2024-05" db="EMBL/GenBank/DDBJ databases">
        <title>30 novel species of actinomycetes from the DSMZ collection.</title>
        <authorList>
            <person name="Nouioui I."/>
        </authorList>
    </citation>
    <scope>NUCLEOTIDE SEQUENCE</scope>
    <source>
        <strain evidence="3">DSM 3412</strain>
    </source>
</reference>
<dbReference type="RefSeq" id="WP_052146266.1">
    <property type="nucleotide sequence ID" value="NZ_JAVRFJ010000003.1"/>
</dbReference>
<dbReference type="Gene3D" id="1.10.540.10">
    <property type="entry name" value="Acyl-CoA dehydrogenase/oxidase, N-terminal domain"/>
    <property type="match status" value="1"/>
</dbReference>
<dbReference type="PANTHER" id="PTHR48083">
    <property type="entry name" value="MEDIUM-CHAIN SPECIFIC ACYL-COA DEHYDROGENASE, MITOCHONDRIAL-RELATED"/>
    <property type="match status" value="1"/>
</dbReference>
<dbReference type="PANTHER" id="PTHR48083:SF19">
    <property type="entry name" value="FLAVIN-DEPENDENT MONOOXYGENASE, OXYGENASE SUBUNIT HSAA"/>
    <property type="match status" value="1"/>
</dbReference>
<dbReference type="SUPFAM" id="SSF56645">
    <property type="entry name" value="Acyl-CoA dehydrogenase NM domain-like"/>
    <property type="match status" value="1"/>
</dbReference>
<evidence type="ECO:0000256" key="1">
    <source>
        <dbReference type="ARBA" id="ARBA00023002"/>
    </source>
</evidence>
<dbReference type="InterPro" id="IPR013107">
    <property type="entry name" value="Acyl-CoA_DH_C"/>
</dbReference>
<dbReference type="EMBL" id="JAVRFJ010000003">
    <property type="protein sequence ID" value="MDT0566736.1"/>
    <property type="molecule type" value="Genomic_DNA"/>
</dbReference>
<sequence>MSPTPHLTPSPSDAVREAVASAAKHAAEAEADRRLSPDVVDLVVAAGFARHFVPARWGGTAGTFGTLLPSVALLGESCASTAWFASLAAGVGRLAAYLPPEGQRDIWRDGPDTLIVGALAASGSAERVPGGWRVRGQWPYVSGVGSSTWALVCARATDGDRQHPRFFAVPREAYGVTDSWFNVGLRATGSNTLTLDETTVPDTHSVALADLLGGEAPEAEAACHRVPMKAANGLTLAAPLLGAARGALRHWSALVRAKLQGPGAAITGTADRTPYELTLARSDGEIDTAALLLERVAAVVDRGPVDPLLTARNGRDCALAAETLAGAVDRLLRSSGSRGQSDSEDLQRFWRDVNAGAGHSGLQFPSGATALVRESRVIDAP</sequence>
<keyword evidence="4" id="KW-1185">Reference proteome</keyword>
<dbReference type="InterPro" id="IPR046373">
    <property type="entry name" value="Acyl-CoA_Oxase/DH_mid-dom_sf"/>
</dbReference>
<evidence type="ECO:0000313" key="3">
    <source>
        <dbReference type="EMBL" id="MDT0566736.1"/>
    </source>
</evidence>
<dbReference type="SUPFAM" id="SSF47203">
    <property type="entry name" value="Acyl-CoA dehydrogenase C-terminal domain-like"/>
    <property type="match status" value="1"/>
</dbReference>
<name>A0ABU2YRY1_9ACTN</name>
<dbReference type="InterPro" id="IPR009100">
    <property type="entry name" value="AcylCoA_DH/oxidase_NM_dom_sf"/>
</dbReference>
<dbReference type="Pfam" id="PF08028">
    <property type="entry name" value="Acyl-CoA_dh_2"/>
    <property type="match status" value="1"/>
</dbReference>
<comment type="caution">
    <text evidence="3">The sequence shown here is derived from an EMBL/GenBank/DDBJ whole genome shotgun (WGS) entry which is preliminary data.</text>
</comment>
<dbReference type="Gene3D" id="2.40.110.10">
    <property type="entry name" value="Butyryl-CoA Dehydrogenase, subunit A, domain 2"/>
    <property type="match status" value="1"/>
</dbReference>
<dbReference type="GO" id="GO:0016787">
    <property type="term" value="F:hydrolase activity"/>
    <property type="evidence" value="ECO:0007669"/>
    <property type="project" value="UniProtKB-KW"/>
</dbReference>
<dbReference type="Proteomes" id="UP001180737">
    <property type="component" value="Unassembled WGS sequence"/>
</dbReference>
<dbReference type="PIRSF" id="PIRSF016578">
    <property type="entry name" value="HsaA"/>
    <property type="match status" value="1"/>
</dbReference>
<dbReference type="Gene3D" id="1.20.140.10">
    <property type="entry name" value="Butyryl-CoA Dehydrogenase, subunit A, domain 3"/>
    <property type="match status" value="1"/>
</dbReference>
<feature type="domain" description="Acyl-CoA dehydrogenase C-terminal" evidence="2">
    <location>
        <begin position="234"/>
        <end position="363"/>
    </location>
</feature>
<dbReference type="InterPro" id="IPR050741">
    <property type="entry name" value="Acyl-CoA_dehydrogenase"/>
</dbReference>